<evidence type="ECO:0000256" key="1">
    <source>
        <dbReference type="SAM" id="MobiDB-lite"/>
    </source>
</evidence>
<proteinExistence type="predicted"/>
<gene>
    <name evidence="2" type="ORF">ODALV1_LOCUS20655</name>
</gene>
<organism evidence="2 3">
    <name type="scientific">Orchesella dallaii</name>
    <dbReference type="NCBI Taxonomy" id="48710"/>
    <lineage>
        <taxon>Eukaryota</taxon>
        <taxon>Metazoa</taxon>
        <taxon>Ecdysozoa</taxon>
        <taxon>Arthropoda</taxon>
        <taxon>Hexapoda</taxon>
        <taxon>Collembola</taxon>
        <taxon>Entomobryomorpha</taxon>
        <taxon>Entomobryoidea</taxon>
        <taxon>Orchesellidae</taxon>
        <taxon>Orchesellinae</taxon>
        <taxon>Orchesella</taxon>
    </lineage>
</organism>
<evidence type="ECO:0000313" key="3">
    <source>
        <dbReference type="Proteomes" id="UP001642540"/>
    </source>
</evidence>
<dbReference type="EMBL" id="CAXLJM020000068">
    <property type="protein sequence ID" value="CAL8124544.1"/>
    <property type="molecule type" value="Genomic_DNA"/>
</dbReference>
<name>A0ABP1RF14_9HEXA</name>
<reference evidence="2 3" key="1">
    <citation type="submission" date="2024-08" db="EMBL/GenBank/DDBJ databases">
        <authorList>
            <person name="Cucini C."/>
            <person name="Frati F."/>
        </authorList>
    </citation>
    <scope>NUCLEOTIDE SEQUENCE [LARGE SCALE GENOMIC DNA]</scope>
</reference>
<sequence>MFSPNALVINTVKISGSCMTLQNSENKTFNEDNCKRRSSNFSLTSIGRIIRRLSGGEIMSNSKHSSGKTRRASYIPTSPSSKLASYLNEFLESLTCIRIVNNPHIPIPQKNYTRDDKESC</sequence>
<feature type="region of interest" description="Disordered" evidence="1">
    <location>
        <begin position="57"/>
        <end position="78"/>
    </location>
</feature>
<dbReference type="Proteomes" id="UP001642540">
    <property type="component" value="Unassembled WGS sequence"/>
</dbReference>
<evidence type="ECO:0000313" key="2">
    <source>
        <dbReference type="EMBL" id="CAL8124544.1"/>
    </source>
</evidence>
<accession>A0ABP1RF14</accession>
<protein>
    <submittedName>
        <fullName evidence="2">Uncharacterized protein</fullName>
    </submittedName>
</protein>
<keyword evidence="3" id="KW-1185">Reference proteome</keyword>
<comment type="caution">
    <text evidence="2">The sequence shown here is derived from an EMBL/GenBank/DDBJ whole genome shotgun (WGS) entry which is preliminary data.</text>
</comment>